<proteinExistence type="predicted"/>
<feature type="region of interest" description="Disordered" evidence="1">
    <location>
        <begin position="1"/>
        <end position="21"/>
    </location>
</feature>
<dbReference type="AlphaFoldDB" id="A0A284S266"/>
<keyword evidence="3" id="KW-1185">Reference proteome</keyword>
<protein>
    <submittedName>
        <fullName evidence="2">Uncharacterized protein</fullName>
    </submittedName>
</protein>
<dbReference type="OrthoDB" id="2888077at2759"/>
<gene>
    <name evidence="2" type="ORF">ARMOST_18551</name>
</gene>
<evidence type="ECO:0000313" key="3">
    <source>
        <dbReference type="Proteomes" id="UP000219338"/>
    </source>
</evidence>
<evidence type="ECO:0000256" key="1">
    <source>
        <dbReference type="SAM" id="MobiDB-lite"/>
    </source>
</evidence>
<dbReference type="Proteomes" id="UP000219338">
    <property type="component" value="Unassembled WGS sequence"/>
</dbReference>
<dbReference type="EMBL" id="FUEG01000026">
    <property type="protein sequence ID" value="SJL15069.1"/>
    <property type="molecule type" value="Genomic_DNA"/>
</dbReference>
<accession>A0A284S266</accession>
<organism evidence="2 3">
    <name type="scientific">Armillaria ostoyae</name>
    <name type="common">Armillaria root rot fungus</name>
    <dbReference type="NCBI Taxonomy" id="47428"/>
    <lineage>
        <taxon>Eukaryota</taxon>
        <taxon>Fungi</taxon>
        <taxon>Dikarya</taxon>
        <taxon>Basidiomycota</taxon>
        <taxon>Agaricomycotina</taxon>
        <taxon>Agaricomycetes</taxon>
        <taxon>Agaricomycetidae</taxon>
        <taxon>Agaricales</taxon>
        <taxon>Marasmiineae</taxon>
        <taxon>Physalacriaceae</taxon>
        <taxon>Armillaria</taxon>
    </lineage>
</organism>
<reference evidence="3" key="1">
    <citation type="journal article" date="2017" name="Nat. Ecol. Evol.">
        <title>Genome expansion and lineage-specific genetic innovations in the forest pathogenic fungi Armillaria.</title>
        <authorList>
            <person name="Sipos G."/>
            <person name="Prasanna A.N."/>
            <person name="Walter M.C."/>
            <person name="O'Connor E."/>
            <person name="Balint B."/>
            <person name="Krizsan K."/>
            <person name="Kiss B."/>
            <person name="Hess J."/>
            <person name="Varga T."/>
            <person name="Slot J."/>
            <person name="Riley R."/>
            <person name="Boka B."/>
            <person name="Rigling D."/>
            <person name="Barry K."/>
            <person name="Lee J."/>
            <person name="Mihaltcheva S."/>
            <person name="LaButti K."/>
            <person name="Lipzen A."/>
            <person name="Waldron R."/>
            <person name="Moloney N.M."/>
            <person name="Sperisen C."/>
            <person name="Kredics L."/>
            <person name="Vagvoelgyi C."/>
            <person name="Patrignani A."/>
            <person name="Fitzpatrick D."/>
            <person name="Nagy I."/>
            <person name="Doyle S."/>
            <person name="Anderson J.B."/>
            <person name="Grigoriev I.V."/>
            <person name="Gueldener U."/>
            <person name="Muensterkoetter M."/>
            <person name="Nagy L.G."/>
        </authorList>
    </citation>
    <scope>NUCLEOTIDE SEQUENCE [LARGE SCALE GENOMIC DNA]</scope>
    <source>
        <strain evidence="3">C18/9</strain>
    </source>
</reference>
<sequence>MSRKWGMFGSHKAGDVASNDSNPKVAMMLEHGEGGPLPGITNRPNDPGEFEGRRTDTLHPRFVVLIPPFLENIIFSKMTDGPLMQIFSLAPEEEDTMKTFLSEYWDAYQLGGDALDRVRLTLWKAWLAKFPITFIALAGRYSTKEDEEFCWCKKLACIEEYLLHLGTLTNGYGLEVIARATANLAAEVLKTPAGDVTQAVPALRLNTPLTIPSDPPLLRCSPRILARAKPVNEAVVVTPARAETSSKKHPKYTYSA</sequence>
<name>A0A284S266_ARMOS</name>
<evidence type="ECO:0000313" key="2">
    <source>
        <dbReference type="EMBL" id="SJL15069.1"/>
    </source>
</evidence>